<dbReference type="Pfam" id="PF13419">
    <property type="entry name" value="HAD_2"/>
    <property type="match status" value="1"/>
</dbReference>
<dbReference type="GO" id="GO:0005829">
    <property type="term" value="C:cytosol"/>
    <property type="evidence" value="ECO:0007669"/>
    <property type="project" value="TreeGrafter"/>
</dbReference>
<dbReference type="InterPro" id="IPR041492">
    <property type="entry name" value="HAD_2"/>
</dbReference>
<name>A0A951PMD4_9CYAN</name>
<dbReference type="PANTHER" id="PTHR43434">
    <property type="entry name" value="PHOSPHOGLYCOLATE PHOSPHATASE"/>
    <property type="match status" value="1"/>
</dbReference>
<dbReference type="GO" id="GO:0008967">
    <property type="term" value="F:phosphoglycolate phosphatase activity"/>
    <property type="evidence" value="ECO:0007669"/>
    <property type="project" value="TreeGrafter"/>
</dbReference>
<sequence>MSVKVIIFDFDGTLADTFDAVVRISNRLASEFGYKQAVPDDLAKIRNLGSREIIKQSGISLFKIPFLLKRLKADLHNEILYLNPIFGIEEALAKLNYEGNQLGILTSNSEENVRIFLKKHEMEDLFSFIFSETKLFSKHKVLRKFLQKNHLTPEEVIYVGDETRDIEAAKKINMKAIAVSWGFNSKEALAAQNPEFLIHQPNELIDVIGMLHSAYANDYLGGETALRKADEG</sequence>
<evidence type="ECO:0000313" key="1">
    <source>
        <dbReference type="EMBL" id="MBW4545816.1"/>
    </source>
</evidence>
<dbReference type="InterPro" id="IPR023198">
    <property type="entry name" value="PGP-like_dom2"/>
</dbReference>
<dbReference type="Gene3D" id="3.40.50.1000">
    <property type="entry name" value="HAD superfamily/HAD-like"/>
    <property type="match status" value="1"/>
</dbReference>
<reference evidence="1" key="2">
    <citation type="journal article" date="2022" name="Microbiol. Resour. Announc.">
        <title>Metagenome Sequencing to Explore Phylogenomics of Terrestrial Cyanobacteria.</title>
        <authorList>
            <person name="Ward R.D."/>
            <person name="Stajich J.E."/>
            <person name="Johansen J.R."/>
            <person name="Huntemann M."/>
            <person name="Clum A."/>
            <person name="Foster B."/>
            <person name="Foster B."/>
            <person name="Roux S."/>
            <person name="Palaniappan K."/>
            <person name="Varghese N."/>
            <person name="Mukherjee S."/>
            <person name="Reddy T.B.K."/>
            <person name="Daum C."/>
            <person name="Copeland A."/>
            <person name="Chen I.A."/>
            <person name="Ivanova N.N."/>
            <person name="Kyrpides N.C."/>
            <person name="Shapiro N."/>
            <person name="Eloe-Fadrosh E.A."/>
            <person name="Pietrasiak N."/>
        </authorList>
    </citation>
    <scope>NUCLEOTIDE SEQUENCE</scope>
    <source>
        <strain evidence="1">CPER-KK1</strain>
    </source>
</reference>
<dbReference type="Gene3D" id="1.10.150.240">
    <property type="entry name" value="Putative phosphatase, domain 2"/>
    <property type="match status" value="1"/>
</dbReference>
<dbReference type="GO" id="GO:0006281">
    <property type="term" value="P:DNA repair"/>
    <property type="evidence" value="ECO:0007669"/>
    <property type="project" value="TreeGrafter"/>
</dbReference>
<evidence type="ECO:0000313" key="2">
    <source>
        <dbReference type="Proteomes" id="UP000753908"/>
    </source>
</evidence>
<protein>
    <submittedName>
        <fullName evidence="1">HAD-IA family hydrolase</fullName>
    </submittedName>
</protein>
<reference evidence="1" key="1">
    <citation type="submission" date="2021-05" db="EMBL/GenBank/DDBJ databases">
        <authorList>
            <person name="Pietrasiak N."/>
            <person name="Ward R."/>
            <person name="Stajich J.E."/>
            <person name="Kurbessoian T."/>
        </authorList>
    </citation>
    <scope>NUCLEOTIDE SEQUENCE</scope>
    <source>
        <strain evidence="1">CPER-KK1</strain>
    </source>
</reference>
<dbReference type="EMBL" id="JAHHIF010000018">
    <property type="protein sequence ID" value="MBW4545816.1"/>
    <property type="molecule type" value="Genomic_DNA"/>
</dbReference>
<dbReference type="PANTHER" id="PTHR43434:SF13">
    <property type="entry name" value="PHOSPHOGLYCOLATE PHOSPHATASE"/>
    <property type="match status" value="1"/>
</dbReference>
<dbReference type="AlphaFoldDB" id="A0A951PMD4"/>
<dbReference type="Proteomes" id="UP000753908">
    <property type="component" value="Unassembled WGS sequence"/>
</dbReference>
<dbReference type="NCBIfam" id="TIGR01549">
    <property type="entry name" value="HAD-SF-IA-v1"/>
    <property type="match status" value="1"/>
</dbReference>
<dbReference type="InterPro" id="IPR023214">
    <property type="entry name" value="HAD_sf"/>
</dbReference>
<dbReference type="InterPro" id="IPR036412">
    <property type="entry name" value="HAD-like_sf"/>
</dbReference>
<dbReference type="SUPFAM" id="SSF56784">
    <property type="entry name" value="HAD-like"/>
    <property type="match status" value="1"/>
</dbReference>
<dbReference type="SFLD" id="SFLDS00003">
    <property type="entry name" value="Haloacid_Dehalogenase"/>
    <property type="match status" value="1"/>
</dbReference>
<keyword evidence="1" id="KW-0378">Hydrolase</keyword>
<accession>A0A951PMD4</accession>
<proteinExistence type="predicted"/>
<dbReference type="InterPro" id="IPR006439">
    <property type="entry name" value="HAD-SF_hydro_IA"/>
</dbReference>
<dbReference type="SFLD" id="SFLDG01129">
    <property type="entry name" value="C1.5:_HAD__Beta-PGM__Phosphata"/>
    <property type="match status" value="1"/>
</dbReference>
<comment type="caution">
    <text evidence="1">The sequence shown here is derived from an EMBL/GenBank/DDBJ whole genome shotgun (WGS) entry which is preliminary data.</text>
</comment>
<gene>
    <name evidence="1" type="ORF">KME25_15415</name>
</gene>
<dbReference type="InterPro" id="IPR050155">
    <property type="entry name" value="HAD-like_hydrolase_sf"/>
</dbReference>
<organism evidence="1 2">
    <name type="scientific">Symplocastrum torsivum CPER-KK1</name>
    <dbReference type="NCBI Taxonomy" id="450513"/>
    <lineage>
        <taxon>Bacteria</taxon>
        <taxon>Bacillati</taxon>
        <taxon>Cyanobacteriota</taxon>
        <taxon>Cyanophyceae</taxon>
        <taxon>Oscillatoriophycideae</taxon>
        <taxon>Oscillatoriales</taxon>
        <taxon>Microcoleaceae</taxon>
        <taxon>Symplocastrum</taxon>
    </lineage>
</organism>